<protein>
    <submittedName>
        <fullName evidence="3">MerR family transcriptional regulator</fullName>
    </submittedName>
</protein>
<dbReference type="InterPro" id="IPR047057">
    <property type="entry name" value="MerR_fam"/>
</dbReference>
<dbReference type="InterPro" id="IPR011256">
    <property type="entry name" value="Reg_factor_effector_dom_sf"/>
</dbReference>
<keyword evidence="4" id="KW-1185">Reference proteome</keyword>
<gene>
    <name evidence="3" type="ORF">GCM10022286_16720</name>
</gene>
<evidence type="ECO:0000313" key="3">
    <source>
        <dbReference type="EMBL" id="GAA4160558.1"/>
    </source>
</evidence>
<reference evidence="3" key="1">
    <citation type="journal article" date="2014" name="Int. J. Syst. Evol. Microbiol.">
        <title>Complete genome of a new Firmicutes species belonging to the dominant human colonic microbiota ('Ruminococcus bicirculans') reveals two chromosomes and a selective capacity to utilize plant glucans.</title>
        <authorList>
            <consortium name="NISC Comparative Sequencing Program"/>
            <person name="Wegmann U."/>
            <person name="Louis P."/>
            <person name="Goesmann A."/>
            <person name="Henrissat B."/>
            <person name="Duncan S.H."/>
            <person name="Flint H.J."/>
        </authorList>
    </citation>
    <scope>NUCLEOTIDE SEQUENCE</scope>
    <source>
        <strain evidence="3">JCM 17590</strain>
    </source>
</reference>
<accession>A0ABP7ZJR1</accession>
<dbReference type="Pfam" id="PF13411">
    <property type="entry name" value="MerR_1"/>
    <property type="match status" value="1"/>
</dbReference>
<dbReference type="Pfam" id="PF06445">
    <property type="entry name" value="GyrI-like"/>
    <property type="match status" value="1"/>
</dbReference>
<dbReference type="PROSITE" id="PS50937">
    <property type="entry name" value="HTH_MERR_2"/>
    <property type="match status" value="1"/>
</dbReference>
<dbReference type="SMART" id="SM00871">
    <property type="entry name" value="AraC_E_bind"/>
    <property type="match status" value="1"/>
</dbReference>
<dbReference type="InterPro" id="IPR010499">
    <property type="entry name" value="AraC_E-bd"/>
</dbReference>
<evidence type="ECO:0000259" key="2">
    <source>
        <dbReference type="PROSITE" id="PS50937"/>
    </source>
</evidence>
<comment type="caution">
    <text evidence="3">The sequence shown here is derived from an EMBL/GenBank/DDBJ whole genome shotgun (WGS) entry which is preliminary data.</text>
</comment>
<keyword evidence="1" id="KW-0238">DNA-binding</keyword>
<dbReference type="InterPro" id="IPR029442">
    <property type="entry name" value="GyrI-like"/>
</dbReference>
<dbReference type="PANTHER" id="PTHR30204:SF97">
    <property type="entry name" value="MERR FAMILY REGULATORY PROTEIN"/>
    <property type="match status" value="1"/>
</dbReference>
<dbReference type="EMBL" id="BAABBV010000001">
    <property type="protein sequence ID" value="GAA4160558.1"/>
    <property type="molecule type" value="Genomic_DNA"/>
</dbReference>
<dbReference type="SMART" id="SM00422">
    <property type="entry name" value="HTH_MERR"/>
    <property type="match status" value="1"/>
</dbReference>
<dbReference type="Gene3D" id="3.20.80.10">
    <property type="entry name" value="Regulatory factor, effector binding domain"/>
    <property type="match status" value="1"/>
</dbReference>
<dbReference type="Proteomes" id="UP001415169">
    <property type="component" value="Unassembled WGS sequence"/>
</dbReference>
<name>A0ABP7ZJR1_9MICO</name>
<feature type="domain" description="HTH merR-type" evidence="2">
    <location>
        <begin position="1"/>
        <end position="70"/>
    </location>
</feature>
<dbReference type="InterPro" id="IPR000551">
    <property type="entry name" value="MerR-type_HTH_dom"/>
</dbReference>
<proteinExistence type="predicted"/>
<reference evidence="3" key="2">
    <citation type="submission" date="2023-12" db="EMBL/GenBank/DDBJ databases">
        <authorList>
            <person name="Sun Q."/>
            <person name="Inoue M."/>
        </authorList>
    </citation>
    <scope>NUCLEOTIDE SEQUENCE</scope>
    <source>
        <strain evidence="3">JCM 17590</strain>
    </source>
</reference>
<dbReference type="SUPFAM" id="SSF55136">
    <property type="entry name" value="Probable bacterial effector-binding domain"/>
    <property type="match status" value="1"/>
</dbReference>
<organism evidence="3 4">
    <name type="scientific">Gryllotalpicola daejeonensis</name>
    <dbReference type="NCBI Taxonomy" id="993087"/>
    <lineage>
        <taxon>Bacteria</taxon>
        <taxon>Bacillati</taxon>
        <taxon>Actinomycetota</taxon>
        <taxon>Actinomycetes</taxon>
        <taxon>Micrococcales</taxon>
        <taxon>Microbacteriaceae</taxon>
        <taxon>Gryllotalpicola</taxon>
    </lineage>
</organism>
<dbReference type="PANTHER" id="PTHR30204">
    <property type="entry name" value="REDOX-CYCLING DRUG-SENSING TRANSCRIPTIONAL ACTIVATOR SOXR"/>
    <property type="match status" value="1"/>
</dbReference>
<evidence type="ECO:0000256" key="1">
    <source>
        <dbReference type="ARBA" id="ARBA00023125"/>
    </source>
</evidence>
<dbReference type="Gene3D" id="1.10.1660.10">
    <property type="match status" value="1"/>
</dbReference>
<dbReference type="InterPro" id="IPR009061">
    <property type="entry name" value="DNA-bd_dom_put_sf"/>
</dbReference>
<evidence type="ECO:0000313" key="4">
    <source>
        <dbReference type="Proteomes" id="UP001415169"/>
    </source>
</evidence>
<sequence>MTIGDFAQATRLSAKTLRYYHREGLLLPAVIDRSSGYRLYSAEQIADAQVVRQLRALSVPVDTVREMLRSDIAARSALIAAHLERLESELDATRAAVTALQGLLAPTPADLAVEHRSVPETRVLAIRETIELAQLGDWYRGAQRELDAAARAPGVEPSGPRGGIWDAKLFLDERGEAVLFFPVASSTGVRSPTDRARLEVVPAVDLAVVVHRGPDATMAQTYGRLGAYVAQHELGIDGPVRETYLVDGADEITEVGWPIFRTTR</sequence>
<dbReference type="SUPFAM" id="SSF46955">
    <property type="entry name" value="Putative DNA-binding domain"/>
    <property type="match status" value="1"/>
</dbReference>